<feature type="chain" id="PRO_5002952587" evidence="2">
    <location>
        <begin position="20"/>
        <end position="708"/>
    </location>
</feature>
<dbReference type="RefSeq" id="XP_002787586.1">
    <property type="nucleotide sequence ID" value="XM_002787540.1"/>
</dbReference>
<sequence>MRYLSSIISCLSLTLGARASHPVGTYACRASATSGGTLVFANDQQTVHISVIDGECGASADVPYTVTPIHGSDEFRVVPDYSSTNFKTAISSCRSTALHADSFNTFRVESRDGVLMSHITVNVGSGSAWEYWLSSRPAPTQPATTQAPPTTVQPTPAIPESHPIGAYGCRGSNQYGGRLDFDEDKQVLRISATVGSCGVSASDVPYTITPIPGSNYEYWVKPDYSSTDFKVRLTACRDSSINADFFDSLHVKSNKGVLMSDITISGGVRGSSWNCWLAIGPTRPVPGLTTRSPPVRTTTTYAPPISHPVGSFYTSMSDESGGSLIFHQQQQTLSISIRLDICVATAYNVPYHVTPIPGSNGQLWIVPDYSSTNFATKLDSCNDAIVRSVQFRRLRASSEGGSMNEVTASMVGGEDWVFGLAGGPPQPPAYPTRSPATPAHEAHPVGTYESSERSDSVSTIEFYENLFLMSLTIKLGSCTASVRNVPYYIGPLRNHEGHDLDDELFVVPDFSGTDFTTQVDNCRDSIINGSAFAHLFVSSEQGVPMSEISTYGTTDWEFQLRGIPTRPPPTTPTTPLPTTPTPTVPTKPHPSGLYKDDSREGSSVLVFLQNPGNFTMDITLGGCRLYYEDVPYEMVEENGASWVKPDYSSTSLAYALSNCRFDANSRYELNDLENIEFHDAQDPNDQTLVVYRMLETYGKALRTVFRNQ</sequence>
<dbReference type="InParanoid" id="C5K747"/>
<name>C5K747_PERM5</name>
<keyword evidence="4" id="KW-1185">Reference proteome</keyword>
<feature type="compositionally biased region" description="Pro residues" evidence="1">
    <location>
        <begin position="565"/>
        <end position="588"/>
    </location>
</feature>
<protein>
    <submittedName>
        <fullName evidence="3">Uncharacterized protein</fullName>
    </submittedName>
</protein>
<evidence type="ECO:0000256" key="1">
    <source>
        <dbReference type="SAM" id="MobiDB-lite"/>
    </source>
</evidence>
<evidence type="ECO:0000256" key="2">
    <source>
        <dbReference type="SAM" id="SignalP"/>
    </source>
</evidence>
<keyword evidence="2" id="KW-0732">Signal</keyword>
<feature type="signal peptide" evidence="2">
    <location>
        <begin position="1"/>
        <end position="19"/>
    </location>
</feature>
<evidence type="ECO:0000313" key="4">
    <source>
        <dbReference type="Proteomes" id="UP000007800"/>
    </source>
</evidence>
<dbReference type="GeneID" id="9039643"/>
<evidence type="ECO:0000313" key="3">
    <source>
        <dbReference type="EMBL" id="EER19382.1"/>
    </source>
</evidence>
<gene>
    <name evidence="3" type="ORF">Pmar_PMAR012358</name>
</gene>
<dbReference type="Proteomes" id="UP000007800">
    <property type="component" value="Unassembled WGS sequence"/>
</dbReference>
<dbReference type="OMA" id="WEFQLRG"/>
<feature type="region of interest" description="Disordered" evidence="1">
    <location>
        <begin position="565"/>
        <end position="595"/>
    </location>
</feature>
<organism evidence="4">
    <name type="scientific">Perkinsus marinus (strain ATCC 50983 / TXsc)</name>
    <dbReference type="NCBI Taxonomy" id="423536"/>
    <lineage>
        <taxon>Eukaryota</taxon>
        <taxon>Sar</taxon>
        <taxon>Alveolata</taxon>
        <taxon>Perkinsozoa</taxon>
        <taxon>Perkinsea</taxon>
        <taxon>Perkinsida</taxon>
        <taxon>Perkinsidae</taxon>
        <taxon>Perkinsus</taxon>
    </lineage>
</organism>
<proteinExistence type="predicted"/>
<reference evidence="3 4" key="1">
    <citation type="submission" date="2008-07" db="EMBL/GenBank/DDBJ databases">
        <authorList>
            <person name="El-Sayed N."/>
            <person name="Caler E."/>
            <person name="Inman J."/>
            <person name="Amedeo P."/>
            <person name="Hass B."/>
            <person name="Wortman J."/>
        </authorList>
    </citation>
    <scope>NUCLEOTIDE SEQUENCE [LARGE SCALE GENOMIC DNA]</scope>
    <source>
        <strain evidence="4">ATCC 50983 / TXsc</strain>
    </source>
</reference>
<feature type="region of interest" description="Disordered" evidence="1">
    <location>
        <begin position="423"/>
        <end position="451"/>
    </location>
</feature>
<dbReference type="EMBL" id="GG671079">
    <property type="protein sequence ID" value="EER19382.1"/>
    <property type="molecule type" value="Genomic_DNA"/>
</dbReference>
<accession>C5K747</accession>
<dbReference type="AlphaFoldDB" id="C5K747"/>